<comment type="function">
    <text evidence="6">Catalyzes the reversible reaction in which hydroxymethyl group from 5,10-methylenetetrahydrofolate is transferred onto alpha-ketoisovalerate to form ketopantoate.</text>
</comment>
<dbReference type="Gene3D" id="3.20.20.60">
    <property type="entry name" value="Phosphoenolpyruvate-binding domains"/>
    <property type="match status" value="1"/>
</dbReference>
<dbReference type="AlphaFoldDB" id="A7TTC6"/>
<dbReference type="EC" id="2.1.2.11" evidence="3 6"/>
<dbReference type="GeneID" id="5542480"/>
<accession>A7TTC6</accession>
<dbReference type="PANTHER" id="PTHR20881">
    <property type="entry name" value="3-METHYL-2-OXOBUTANOATE HYDROXYMETHYLTRANSFERASE"/>
    <property type="match status" value="1"/>
</dbReference>
<evidence type="ECO:0000313" key="7">
    <source>
        <dbReference type="EMBL" id="EDO14483.1"/>
    </source>
</evidence>
<dbReference type="OrthoDB" id="425211at2759"/>
<comment type="pathway">
    <text evidence="1 6">Cofactor biosynthesis; (R)-pantothenate biosynthesis; (R)-pantoate from 3-methyl-2-oxobutanoate: step 1/2.</text>
</comment>
<dbReference type="Pfam" id="PF02548">
    <property type="entry name" value="Pantoate_transf"/>
    <property type="match status" value="1"/>
</dbReference>
<dbReference type="RefSeq" id="XP_001642341.1">
    <property type="nucleotide sequence ID" value="XM_001642291.1"/>
</dbReference>
<dbReference type="SUPFAM" id="SSF51621">
    <property type="entry name" value="Phosphoenolpyruvate/pyruvate domain"/>
    <property type="match status" value="1"/>
</dbReference>
<evidence type="ECO:0000256" key="2">
    <source>
        <dbReference type="ARBA" id="ARBA00008676"/>
    </source>
</evidence>
<dbReference type="PhylomeDB" id="A7TTC6"/>
<gene>
    <name evidence="7" type="ORF">Kpol_242p6</name>
</gene>
<dbReference type="EMBL" id="DS480559">
    <property type="protein sequence ID" value="EDO14483.1"/>
    <property type="molecule type" value="Genomic_DNA"/>
</dbReference>
<evidence type="ECO:0000256" key="1">
    <source>
        <dbReference type="ARBA" id="ARBA00005033"/>
    </source>
</evidence>
<evidence type="ECO:0000256" key="5">
    <source>
        <dbReference type="ARBA" id="ARBA00049172"/>
    </source>
</evidence>
<evidence type="ECO:0000256" key="4">
    <source>
        <dbReference type="ARBA" id="ARBA00022679"/>
    </source>
</evidence>
<comment type="catalytic activity">
    <reaction evidence="5 6">
        <text>(6R)-5,10-methylene-5,6,7,8-tetrahydrofolate + 3-methyl-2-oxobutanoate + H2O = 2-dehydropantoate + (6S)-5,6,7,8-tetrahydrofolate</text>
        <dbReference type="Rhea" id="RHEA:11824"/>
        <dbReference type="ChEBI" id="CHEBI:11561"/>
        <dbReference type="ChEBI" id="CHEBI:11851"/>
        <dbReference type="ChEBI" id="CHEBI:15377"/>
        <dbReference type="ChEBI" id="CHEBI:15636"/>
        <dbReference type="ChEBI" id="CHEBI:57453"/>
        <dbReference type="EC" id="2.1.2.11"/>
    </reaction>
</comment>
<dbReference type="FunCoup" id="A7TTC6">
    <property type="interactions" value="168"/>
</dbReference>
<keyword evidence="6" id="KW-0566">Pantothenate biosynthesis</keyword>
<dbReference type="CDD" id="cd06557">
    <property type="entry name" value="KPHMT-like"/>
    <property type="match status" value="1"/>
</dbReference>
<sequence length="322" mass="35703">MLSYVFRNPSRCLIDKVIPLRALNRYSTHVLDAAKRKSILDLNKKYLACEPLSMCTAYDYITASWAQKSNCDMILIGDSLAMTSLGYKSTTDLPFDEFKYHVKSVCRAEGSSLVVADMPFGSYETSHEVAISNALQLLKLDSNVASLKIEVGMHTKDKYTINLVKEMCSRGIPIMGHIGLTPQRSHSLGGFRVQGNKSYKEIKELLETALVLQDAGCWALVLECIPQKVAGYITSKLNIPTIGIGAGTQTSGQVLVMSDMLGMLPGGVPKFVKQYSSIHRVASDSISKYIDEVESGKFPSNDTHTFKIKNEIWEEFINHEQS</sequence>
<dbReference type="KEGG" id="vpo:Kpol_242p6"/>
<evidence type="ECO:0000256" key="6">
    <source>
        <dbReference type="RuleBase" id="RU362100"/>
    </source>
</evidence>
<dbReference type="GO" id="GO:0003864">
    <property type="term" value="F:3-methyl-2-oxobutanoate hydroxymethyltransferase activity"/>
    <property type="evidence" value="ECO:0007669"/>
    <property type="project" value="UniProtKB-EC"/>
</dbReference>
<dbReference type="GO" id="GO:0000287">
    <property type="term" value="F:magnesium ion binding"/>
    <property type="evidence" value="ECO:0007669"/>
    <property type="project" value="TreeGrafter"/>
</dbReference>
<organism evidence="8">
    <name type="scientific">Vanderwaltozyma polyspora (strain ATCC 22028 / DSM 70294 / BCRC 21397 / CBS 2163 / NBRC 10782 / NRRL Y-8283 / UCD 57-17)</name>
    <name type="common">Kluyveromyces polysporus</name>
    <dbReference type="NCBI Taxonomy" id="436907"/>
    <lineage>
        <taxon>Eukaryota</taxon>
        <taxon>Fungi</taxon>
        <taxon>Dikarya</taxon>
        <taxon>Ascomycota</taxon>
        <taxon>Saccharomycotina</taxon>
        <taxon>Saccharomycetes</taxon>
        <taxon>Saccharomycetales</taxon>
        <taxon>Saccharomycetaceae</taxon>
        <taxon>Vanderwaltozyma</taxon>
    </lineage>
</organism>
<dbReference type="InterPro" id="IPR040442">
    <property type="entry name" value="Pyrv_kinase-like_dom_sf"/>
</dbReference>
<dbReference type="Proteomes" id="UP000000267">
    <property type="component" value="Unassembled WGS sequence"/>
</dbReference>
<dbReference type="FunFam" id="3.20.20.60:FF:000003">
    <property type="entry name" value="3-methyl-2-oxobutanoate hydroxymethyltransferase"/>
    <property type="match status" value="1"/>
</dbReference>
<dbReference type="eggNOG" id="KOG2949">
    <property type="taxonomic scope" value="Eukaryota"/>
</dbReference>
<comment type="similarity">
    <text evidence="2 6">Belongs to the PanB family.</text>
</comment>
<dbReference type="OMA" id="VLVWTDM"/>
<evidence type="ECO:0000313" key="8">
    <source>
        <dbReference type="Proteomes" id="UP000000267"/>
    </source>
</evidence>
<keyword evidence="8" id="KW-1185">Reference proteome</keyword>
<dbReference type="InterPro" id="IPR003700">
    <property type="entry name" value="Pantoate_hydroxy_MeTrfase"/>
</dbReference>
<dbReference type="HOGENOM" id="CLU_036645_0_1_1"/>
<dbReference type="GO" id="GO:0015940">
    <property type="term" value="P:pantothenate biosynthetic process"/>
    <property type="evidence" value="ECO:0007669"/>
    <property type="project" value="UniProtKB-UniPathway"/>
</dbReference>
<name>A7TTC6_VANPO</name>
<dbReference type="InterPro" id="IPR015813">
    <property type="entry name" value="Pyrv/PenolPyrv_kinase-like_dom"/>
</dbReference>
<keyword evidence="4 6" id="KW-0808">Transferase</keyword>
<dbReference type="GO" id="GO:0005739">
    <property type="term" value="C:mitochondrion"/>
    <property type="evidence" value="ECO:0007669"/>
    <property type="project" value="EnsemblFungi"/>
</dbReference>
<dbReference type="NCBIfam" id="NF001452">
    <property type="entry name" value="PRK00311.1"/>
    <property type="match status" value="1"/>
</dbReference>
<proteinExistence type="inferred from homology"/>
<reference evidence="7 8" key="1">
    <citation type="journal article" date="2007" name="Proc. Natl. Acad. Sci. U.S.A.">
        <title>Independent sorting-out of thousands of duplicated gene pairs in two yeast species descended from a whole-genome duplication.</title>
        <authorList>
            <person name="Scannell D.R."/>
            <person name="Frank A.C."/>
            <person name="Conant G.C."/>
            <person name="Byrne K.P."/>
            <person name="Woolfit M."/>
            <person name="Wolfe K.H."/>
        </authorList>
    </citation>
    <scope>NUCLEOTIDE SEQUENCE [LARGE SCALE GENOMIC DNA]</scope>
    <source>
        <strain evidence="8">ATCC 22028 / DSM 70294 / BCRC 21397 / CBS 2163 / NBRC 10782 / NRRL Y-8283 / UCD 57-17</strain>
    </source>
</reference>
<dbReference type="HAMAP" id="MF_00156">
    <property type="entry name" value="PanB"/>
    <property type="match status" value="1"/>
</dbReference>
<dbReference type="PANTHER" id="PTHR20881:SF0">
    <property type="entry name" value="3-METHYL-2-OXOBUTANOATE HYDROXYMETHYLTRANSFERASE"/>
    <property type="match status" value="1"/>
</dbReference>
<dbReference type="PIRSF" id="PIRSF000388">
    <property type="entry name" value="Pantoate_hydroxy_MeTrfase"/>
    <property type="match status" value="1"/>
</dbReference>
<dbReference type="UniPathway" id="UPA00028">
    <property type="reaction ID" value="UER00003"/>
</dbReference>
<dbReference type="STRING" id="436907.A7TTC6"/>
<dbReference type="NCBIfam" id="TIGR00222">
    <property type="entry name" value="panB"/>
    <property type="match status" value="1"/>
</dbReference>
<evidence type="ECO:0000256" key="3">
    <source>
        <dbReference type="ARBA" id="ARBA00012618"/>
    </source>
</evidence>
<dbReference type="InParanoid" id="A7TTC6"/>
<protein>
    <recommendedName>
        <fullName evidence="3 6">3-methyl-2-oxobutanoate hydroxymethyltransferase</fullName>
        <ecNumber evidence="3 6">2.1.2.11</ecNumber>
    </recommendedName>
</protein>